<organism evidence="5 6">
    <name type="scientific">Paenochrobactrum glaciei</name>
    <dbReference type="NCBI Taxonomy" id="486407"/>
    <lineage>
        <taxon>Bacteria</taxon>
        <taxon>Pseudomonadati</taxon>
        <taxon>Pseudomonadota</taxon>
        <taxon>Alphaproteobacteria</taxon>
        <taxon>Hyphomicrobiales</taxon>
        <taxon>Brucellaceae</taxon>
        <taxon>Paenochrobactrum</taxon>
    </lineage>
</organism>
<dbReference type="PROSITE" id="PS01124">
    <property type="entry name" value="HTH_ARAC_FAMILY_2"/>
    <property type="match status" value="1"/>
</dbReference>
<comment type="caution">
    <text evidence="5">The sequence shown here is derived from an EMBL/GenBank/DDBJ whole genome shotgun (WGS) entry which is preliminary data.</text>
</comment>
<dbReference type="InterPro" id="IPR050204">
    <property type="entry name" value="AraC_XylS_family_regulators"/>
</dbReference>
<evidence type="ECO:0000259" key="4">
    <source>
        <dbReference type="PROSITE" id="PS01124"/>
    </source>
</evidence>
<dbReference type="SUPFAM" id="SSF46689">
    <property type="entry name" value="Homeodomain-like"/>
    <property type="match status" value="2"/>
</dbReference>
<dbReference type="PANTHER" id="PTHR46796">
    <property type="entry name" value="HTH-TYPE TRANSCRIPTIONAL ACTIVATOR RHAS-RELATED"/>
    <property type="match status" value="1"/>
</dbReference>
<dbReference type="RefSeq" id="WP_343802201.1">
    <property type="nucleotide sequence ID" value="NZ_BAAADE010000001.1"/>
</dbReference>
<evidence type="ECO:0000313" key="5">
    <source>
        <dbReference type="EMBL" id="GAA0596910.1"/>
    </source>
</evidence>
<dbReference type="EMBL" id="BAAADE010000001">
    <property type="protein sequence ID" value="GAA0596910.1"/>
    <property type="molecule type" value="Genomic_DNA"/>
</dbReference>
<proteinExistence type="predicted"/>
<keyword evidence="2" id="KW-0238">DNA-binding</keyword>
<name>A0ABN1FSG7_9HYPH</name>
<keyword evidence="1" id="KW-0805">Transcription regulation</keyword>
<evidence type="ECO:0000256" key="1">
    <source>
        <dbReference type="ARBA" id="ARBA00023015"/>
    </source>
</evidence>
<keyword evidence="3" id="KW-0804">Transcription</keyword>
<gene>
    <name evidence="5" type="ORF">GCM10008943_10040</name>
</gene>
<protein>
    <recommendedName>
        <fullName evidence="4">HTH araC/xylS-type domain-containing protein</fullName>
    </recommendedName>
</protein>
<dbReference type="InterPro" id="IPR018060">
    <property type="entry name" value="HTH_AraC"/>
</dbReference>
<evidence type="ECO:0000256" key="2">
    <source>
        <dbReference type="ARBA" id="ARBA00023125"/>
    </source>
</evidence>
<sequence length="314" mass="35394">MSMYSIHPAHSAGSLDKRFSQERQPERNFLRAAGERCLTTTNGKLTYAVTPAGSGSASFDDLTAIIIMSATRDLHWKTATGRNETFNAPAGTILVVPADTMLEMSWSVQKEHLVVKLDVQTLEAACEGEKALTAEEYFPAPARFVDAKCLQVAHLLRAEMQKNGPVIEHYLDALKTVFVTLLLQNHSVLRRNYDRQEMGGLSYHSMRQIENYLRDNFCKKISVTSMANFLGVSPGHFLTSFRESFGQTPHQYLLMLRLNEAERRLQETDESLADIADKIGFSSQSHMTTALKKNRSTTPGELRRMRFRNRTTTV</sequence>
<keyword evidence="6" id="KW-1185">Reference proteome</keyword>
<evidence type="ECO:0000256" key="3">
    <source>
        <dbReference type="ARBA" id="ARBA00023163"/>
    </source>
</evidence>
<reference evidence="5 6" key="1">
    <citation type="journal article" date="2019" name="Int. J. Syst. Evol. Microbiol.">
        <title>The Global Catalogue of Microorganisms (GCM) 10K type strain sequencing project: providing services to taxonomists for standard genome sequencing and annotation.</title>
        <authorList>
            <consortium name="The Broad Institute Genomics Platform"/>
            <consortium name="The Broad Institute Genome Sequencing Center for Infectious Disease"/>
            <person name="Wu L."/>
            <person name="Ma J."/>
        </authorList>
    </citation>
    <scope>NUCLEOTIDE SEQUENCE [LARGE SCALE GENOMIC DNA]</scope>
    <source>
        <strain evidence="5 6">JCM 15115</strain>
    </source>
</reference>
<dbReference type="InterPro" id="IPR009057">
    <property type="entry name" value="Homeodomain-like_sf"/>
</dbReference>
<dbReference type="Pfam" id="PF12833">
    <property type="entry name" value="HTH_18"/>
    <property type="match status" value="1"/>
</dbReference>
<dbReference type="Gene3D" id="1.10.10.60">
    <property type="entry name" value="Homeodomain-like"/>
    <property type="match status" value="1"/>
</dbReference>
<evidence type="ECO:0000313" key="6">
    <source>
        <dbReference type="Proteomes" id="UP001424441"/>
    </source>
</evidence>
<feature type="domain" description="HTH araC/xylS-type" evidence="4">
    <location>
        <begin position="207"/>
        <end position="305"/>
    </location>
</feature>
<dbReference type="SMART" id="SM00342">
    <property type="entry name" value="HTH_ARAC"/>
    <property type="match status" value="1"/>
</dbReference>
<dbReference type="Proteomes" id="UP001424441">
    <property type="component" value="Unassembled WGS sequence"/>
</dbReference>
<accession>A0ABN1FSG7</accession>
<dbReference type="PANTHER" id="PTHR46796:SF14">
    <property type="entry name" value="TRANSCRIPTIONAL REGULATORY PROTEIN"/>
    <property type="match status" value="1"/>
</dbReference>